<evidence type="ECO:0008006" key="2">
    <source>
        <dbReference type="Google" id="ProtNLM"/>
    </source>
</evidence>
<organism evidence="1">
    <name type="scientific">bioreactor metagenome</name>
    <dbReference type="NCBI Taxonomy" id="1076179"/>
    <lineage>
        <taxon>unclassified sequences</taxon>
        <taxon>metagenomes</taxon>
        <taxon>ecological metagenomes</taxon>
    </lineage>
</organism>
<accession>A0A645D4D9</accession>
<evidence type="ECO:0000313" key="1">
    <source>
        <dbReference type="EMBL" id="MPM84069.1"/>
    </source>
</evidence>
<protein>
    <recommendedName>
        <fullName evidence="2">Periplasmic binding protein domain-containing protein</fullName>
    </recommendedName>
</protein>
<dbReference type="Gene3D" id="3.40.50.2300">
    <property type="match status" value="2"/>
</dbReference>
<dbReference type="EMBL" id="VSSQ01032714">
    <property type="protein sequence ID" value="MPM84069.1"/>
    <property type="molecule type" value="Genomic_DNA"/>
</dbReference>
<comment type="caution">
    <text evidence="1">The sequence shown here is derived from an EMBL/GenBank/DDBJ whole genome shotgun (WGS) entry which is preliminary data.</text>
</comment>
<sequence length="251" mass="29446">MHQYPFSDIFFDFPETAPPLRWMEFDYVRDHMDRLFDAPCAVIWLLPLSSQIDMMEHLHSKGIPQLLINRDYGRMDAIITDPESSIREGLSWLMIEAGRELAFVAHQPSYLRPYQMPRMLAFYELCIKLGARLAPEALLVRDFSAPEDCFEEIGLQLFSRDRCPRGVFVLNCDLAPQFIQTAARYHRHVGKDYFLLTLDEEPQLARFKGVAIMRQSFRLFRQEILHWLGHVASRSPERFLARPKTELIVQQ</sequence>
<dbReference type="SUPFAM" id="SSF53822">
    <property type="entry name" value="Periplasmic binding protein-like I"/>
    <property type="match status" value="1"/>
</dbReference>
<reference evidence="1" key="1">
    <citation type="submission" date="2019-08" db="EMBL/GenBank/DDBJ databases">
        <authorList>
            <person name="Kucharzyk K."/>
            <person name="Murdoch R.W."/>
            <person name="Higgins S."/>
            <person name="Loffler F."/>
        </authorList>
    </citation>
    <scope>NUCLEOTIDE SEQUENCE</scope>
</reference>
<proteinExistence type="predicted"/>
<gene>
    <name evidence="1" type="ORF">SDC9_131140</name>
</gene>
<dbReference type="AlphaFoldDB" id="A0A645D4D9"/>
<name>A0A645D4D9_9ZZZZ</name>
<dbReference type="InterPro" id="IPR028082">
    <property type="entry name" value="Peripla_BP_I"/>
</dbReference>